<dbReference type="InterPro" id="IPR015879">
    <property type="entry name" value="Ring_hydroxy_dOase_asu_C_dom"/>
</dbReference>
<feature type="non-terminal residue" evidence="3">
    <location>
        <position position="1"/>
    </location>
</feature>
<dbReference type="EMBL" id="UINC01213446">
    <property type="protein sequence ID" value="SVE38219.1"/>
    <property type="molecule type" value="Genomic_DNA"/>
</dbReference>
<dbReference type="SUPFAM" id="SSF55961">
    <property type="entry name" value="Bet v1-like"/>
    <property type="match status" value="1"/>
</dbReference>
<name>A0A383D1R1_9ZZZZ</name>
<gene>
    <name evidence="3" type="ORF">METZ01_LOCUS491073</name>
</gene>
<dbReference type="Pfam" id="PF00848">
    <property type="entry name" value="Ring_hydroxyl_A"/>
    <property type="match status" value="1"/>
</dbReference>
<comment type="cofactor">
    <cofactor evidence="1">
        <name>Fe cation</name>
        <dbReference type="ChEBI" id="CHEBI:24875"/>
    </cofactor>
</comment>
<proteinExistence type="predicted"/>
<evidence type="ECO:0000313" key="3">
    <source>
        <dbReference type="EMBL" id="SVE38219.1"/>
    </source>
</evidence>
<protein>
    <recommendedName>
        <fullName evidence="2">Aromatic-ring-hydroxylating dioxygenase alpha subunit C-terminal domain-containing protein</fullName>
    </recommendedName>
</protein>
<dbReference type="InterPro" id="IPR001663">
    <property type="entry name" value="Rng_hydr_dOase-A"/>
</dbReference>
<evidence type="ECO:0000256" key="1">
    <source>
        <dbReference type="ARBA" id="ARBA00001962"/>
    </source>
</evidence>
<evidence type="ECO:0000259" key="2">
    <source>
        <dbReference type="Pfam" id="PF00848"/>
    </source>
</evidence>
<feature type="domain" description="Aromatic-ring-hydroxylating dioxygenase alpha subunit C-terminal" evidence="2">
    <location>
        <begin position="29"/>
        <end position="160"/>
    </location>
</feature>
<dbReference type="PANTHER" id="PTHR43756:SF5">
    <property type="entry name" value="CHOLINE MONOOXYGENASE, CHLOROPLASTIC"/>
    <property type="match status" value="1"/>
</dbReference>
<organism evidence="3">
    <name type="scientific">marine metagenome</name>
    <dbReference type="NCBI Taxonomy" id="408172"/>
    <lineage>
        <taxon>unclassified sequences</taxon>
        <taxon>metagenomes</taxon>
        <taxon>ecological metagenomes</taxon>
    </lineage>
</organism>
<dbReference type="GO" id="GO:0051537">
    <property type="term" value="F:2 iron, 2 sulfur cluster binding"/>
    <property type="evidence" value="ECO:0007669"/>
    <property type="project" value="InterPro"/>
</dbReference>
<reference evidence="3" key="1">
    <citation type="submission" date="2018-05" db="EMBL/GenBank/DDBJ databases">
        <authorList>
            <person name="Lanie J.A."/>
            <person name="Ng W.-L."/>
            <person name="Kazmierczak K.M."/>
            <person name="Andrzejewski T.M."/>
            <person name="Davidsen T.M."/>
            <person name="Wayne K.J."/>
            <person name="Tettelin H."/>
            <person name="Glass J.I."/>
            <person name="Rusch D."/>
            <person name="Podicherti R."/>
            <person name="Tsui H.-C.T."/>
            <person name="Winkler M.E."/>
        </authorList>
    </citation>
    <scope>NUCLEOTIDE SEQUENCE</scope>
</reference>
<dbReference type="GO" id="GO:0005506">
    <property type="term" value="F:iron ion binding"/>
    <property type="evidence" value="ECO:0007669"/>
    <property type="project" value="InterPro"/>
</dbReference>
<dbReference type="CDD" id="cd00680">
    <property type="entry name" value="RHO_alpha_C"/>
    <property type="match status" value="1"/>
</dbReference>
<sequence length="162" mass="18722">GLNTYSKISDHYHIQGLPNRFAGQGTVVYNPRLKGKNKFPCFPNWPKNKINIAEYVALFPNVMLGIHKDHYYAYWLEPVNHELTIEHMEIYYVGNEAANSKKFKTLRKQNLKLWYGVQSEDVGIIEGMQEGRNSPAYNGGNFSPIMDNPTHHFHKWVATNLV</sequence>
<dbReference type="Gene3D" id="3.90.380.10">
    <property type="entry name" value="Naphthalene 1,2-dioxygenase Alpha Subunit, Chain A, domain 1"/>
    <property type="match status" value="1"/>
</dbReference>
<dbReference type="AlphaFoldDB" id="A0A383D1R1"/>
<accession>A0A383D1R1</accession>
<dbReference type="PANTHER" id="PTHR43756">
    <property type="entry name" value="CHOLINE MONOOXYGENASE, CHLOROPLASTIC"/>
    <property type="match status" value="1"/>
</dbReference>